<comment type="function">
    <text evidence="5">Required for the activity of the bacterial periplasmic transport system of putrescine.</text>
</comment>
<dbReference type="InterPro" id="IPR006059">
    <property type="entry name" value="SBP"/>
</dbReference>
<reference evidence="7 8" key="1">
    <citation type="submission" date="2018-10" db="EMBL/GenBank/DDBJ databases">
        <title>Genomic Encyclopedia of Type Strains, Phase IV (KMG-IV): sequencing the most valuable type-strain genomes for metagenomic binning, comparative biology and taxonomic classification.</title>
        <authorList>
            <person name="Goeker M."/>
        </authorList>
    </citation>
    <scope>NUCLEOTIDE SEQUENCE [LARGE SCALE GENOMIC DNA]</scope>
    <source>
        <strain evidence="7 8">DSM 25080</strain>
    </source>
</reference>
<dbReference type="Proteomes" id="UP000267187">
    <property type="component" value="Unassembled WGS sequence"/>
</dbReference>
<dbReference type="AlphaFoldDB" id="A0A3M0ACS8"/>
<evidence type="ECO:0000256" key="1">
    <source>
        <dbReference type="ARBA" id="ARBA00004418"/>
    </source>
</evidence>
<feature type="chain" id="PRO_5017987211" description="Putrescine-binding periplasmic protein" evidence="6">
    <location>
        <begin position="23"/>
        <end position="364"/>
    </location>
</feature>
<feature type="signal peptide" evidence="6">
    <location>
        <begin position="1"/>
        <end position="22"/>
    </location>
</feature>
<dbReference type="SUPFAM" id="SSF53850">
    <property type="entry name" value="Periplasmic binding protein-like II"/>
    <property type="match status" value="1"/>
</dbReference>
<dbReference type="Pfam" id="PF13416">
    <property type="entry name" value="SBP_bac_8"/>
    <property type="match status" value="1"/>
</dbReference>
<evidence type="ECO:0000313" key="7">
    <source>
        <dbReference type="EMBL" id="RMA80275.1"/>
    </source>
</evidence>
<dbReference type="Gene3D" id="3.40.190.10">
    <property type="entry name" value="Periplasmic binding protein-like II"/>
    <property type="match status" value="2"/>
</dbReference>
<keyword evidence="2 5" id="KW-0813">Transport</keyword>
<evidence type="ECO:0000256" key="6">
    <source>
        <dbReference type="SAM" id="SignalP"/>
    </source>
</evidence>
<dbReference type="GO" id="GO:0015846">
    <property type="term" value="P:polyamine transport"/>
    <property type="evidence" value="ECO:0007669"/>
    <property type="project" value="InterPro"/>
</dbReference>
<dbReference type="PANTHER" id="PTHR30222:SF18">
    <property type="entry name" value="BIFUNCTIONAL POLYHYDROXYBUTYRATE SYNTHASE _ ABC TRANSPORTER PERIPLASMIC BINDING PROTEIN-RELATED"/>
    <property type="match status" value="1"/>
</dbReference>
<comment type="caution">
    <text evidence="7">The sequence shown here is derived from an EMBL/GenBank/DDBJ whole genome shotgun (WGS) entry which is preliminary data.</text>
</comment>
<keyword evidence="8" id="KW-1185">Reference proteome</keyword>
<dbReference type="EMBL" id="REFJ01000003">
    <property type="protein sequence ID" value="RMA80275.1"/>
    <property type="molecule type" value="Genomic_DNA"/>
</dbReference>
<evidence type="ECO:0000256" key="2">
    <source>
        <dbReference type="ARBA" id="ARBA00022448"/>
    </source>
</evidence>
<dbReference type="OrthoDB" id="9769319at2"/>
<comment type="subcellular location">
    <subcellularLocation>
        <location evidence="1 5">Periplasm</location>
    </subcellularLocation>
</comment>
<evidence type="ECO:0000256" key="5">
    <source>
        <dbReference type="PIRNR" id="PIRNR019574"/>
    </source>
</evidence>
<evidence type="ECO:0000256" key="4">
    <source>
        <dbReference type="ARBA" id="ARBA00022764"/>
    </source>
</evidence>
<dbReference type="GO" id="GO:0019808">
    <property type="term" value="F:polyamine binding"/>
    <property type="evidence" value="ECO:0007669"/>
    <property type="project" value="InterPro"/>
</dbReference>
<dbReference type="PRINTS" id="PR00909">
    <property type="entry name" value="SPERMDNBNDNG"/>
</dbReference>
<keyword evidence="4 5" id="KW-0574">Periplasm</keyword>
<accession>A0A3M0ACS8</accession>
<dbReference type="PIRSF" id="PIRSF019574">
    <property type="entry name" value="Periplasmic_polyamine_BP"/>
    <property type="match status" value="1"/>
</dbReference>
<evidence type="ECO:0000313" key="8">
    <source>
        <dbReference type="Proteomes" id="UP000267187"/>
    </source>
</evidence>
<dbReference type="PANTHER" id="PTHR30222">
    <property type="entry name" value="SPERMIDINE/PUTRESCINE-BINDING PERIPLASMIC PROTEIN"/>
    <property type="match status" value="1"/>
</dbReference>
<comment type="similarity">
    <text evidence="5">Belongs to the bacterial solute-binding protein PotD/PotF family.</text>
</comment>
<evidence type="ECO:0000256" key="3">
    <source>
        <dbReference type="ARBA" id="ARBA00022729"/>
    </source>
</evidence>
<organism evidence="7 8">
    <name type="scientific">Umboniibacter marinipuniceus</name>
    <dbReference type="NCBI Taxonomy" id="569599"/>
    <lineage>
        <taxon>Bacteria</taxon>
        <taxon>Pseudomonadati</taxon>
        <taxon>Pseudomonadota</taxon>
        <taxon>Gammaproteobacteria</taxon>
        <taxon>Cellvibrionales</taxon>
        <taxon>Cellvibrionaceae</taxon>
        <taxon>Umboniibacter</taxon>
    </lineage>
</organism>
<dbReference type="RefSeq" id="WP_121876948.1">
    <property type="nucleotide sequence ID" value="NZ_REFJ01000003.1"/>
</dbReference>
<dbReference type="InterPro" id="IPR001188">
    <property type="entry name" value="Sperm_putr-bd"/>
</dbReference>
<keyword evidence="3 6" id="KW-0732">Signal</keyword>
<protein>
    <recommendedName>
        <fullName evidence="5">Putrescine-binding periplasmic protein</fullName>
    </recommendedName>
</protein>
<name>A0A3M0ACS8_9GAMM</name>
<gene>
    <name evidence="7" type="ORF">DFR27_1641</name>
</gene>
<sequence>MRFKVKLGGFALLALIPSLSLSETLRVFNWSDYVAEDTIAQFEAKTGVTVVYDEYESNERLDRELRSGTDVWDVVFPSDNFFVSQLRDGLYTPLSKRNIPNYYTNLDRSFLARMQTDIDPGNRFGLPYLWGTTGIAIDKAKIAEVMGADFTFTSWAQLFDPMNLRKLQRCGVNFFDSPDEMLPLAFLALGKSPNANSPADIQEAVNLIKRASNYVEFSMEDFEVGLTSGETCLTVAWNGDVIAAFDEVDNADNYAYIIPEEGSILWIDMVAIPANAANPERAHEFINFLLDAEVNAAIVNEIAYPSAVRAAEAFVDPEVQTNEGIYPPDSVRARLIIPAADSDEITQLKLRGWLSIRGADWSAE</sequence>
<dbReference type="GO" id="GO:0042597">
    <property type="term" value="C:periplasmic space"/>
    <property type="evidence" value="ECO:0007669"/>
    <property type="project" value="UniProtKB-SubCell"/>
</dbReference>
<proteinExistence type="inferred from homology"/>